<evidence type="ECO:0000256" key="4">
    <source>
        <dbReference type="ARBA" id="ARBA00022692"/>
    </source>
</evidence>
<evidence type="ECO:0000256" key="6">
    <source>
        <dbReference type="ARBA" id="ARBA00023136"/>
    </source>
</evidence>
<keyword evidence="9" id="KW-1185">Reference proteome</keyword>
<comment type="caution">
    <text evidence="8">The sequence shown here is derived from an EMBL/GenBank/DDBJ whole genome shotgun (WGS) entry which is preliminary data.</text>
</comment>
<comment type="subcellular location">
    <subcellularLocation>
        <location evidence="1">Cell membrane</location>
        <topology evidence="1">Multi-pass membrane protein</topology>
    </subcellularLocation>
</comment>
<dbReference type="RefSeq" id="WP_309936614.1">
    <property type="nucleotide sequence ID" value="NZ_AP025305.1"/>
</dbReference>
<comment type="similarity">
    <text evidence="2">Belongs to the DoxX family.</text>
</comment>
<keyword evidence="4 7" id="KW-0812">Transmembrane</keyword>
<evidence type="ECO:0000256" key="2">
    <source>
        <dbReference type="ARBA" id="ARBA00006679"/>
    </source>
</evidence>
<sequence length="144" mass="15862">MNEWKSQILKTDGDKYVILVRMAVGLVFLSEGIQKFLFPITRGAGRFEAIGLPNAEFLGSMIGGLEILAGLMIIIGLGTRLASLIIISIMLSALTLTKVPILMEKGLWVALHDSRTDYSMLMGSLFLFFKGGGNYSLDRKFQKT</sequence>
<keyword evidence="6 7" id="KW-0472">Membrane</keyword>
<evidence type="ECO:0000313" key="9">
    <source>
        <dbReference type="Proteomes" id="UP001185092"/>
    </source>
</evidence>
<accession>A0AAE3XIR1</accession>
<evidence type="ECO:0000256" key="7">
    <source>
        <dbReference type="SAM" id="Phobius"/>
    </source>
</evidence>
<dbReference type="GO" id="GO:0005886">
    <property type="term" value="C:plasma membrane"/>
    <property type="evidence" value="ECO:0007669"/>
    <property type="project" value="UniProtKB-SubCell"/>
</dbReference>
<feature type="transmembrane region" description="Helical" evidence="7">
    <location>
        <begin position="118"/>
        <end position="137"/>
    </location>
</feature>
<feature type="transmembrane region" description="Helical" evidence="7">
    <location>
        <begin position="16"/>
        <end position="37"/>
    </location>
</feature>
<dbReference type="EMBL" id="JAVDQD010000001">
    <property type="protein sequence ID" value="MDR6237170.1"/>
    <property type="molecule type" value="Genomic_DNA"/>
</dbReference>
<dbReference type="InterPro" id="IPR051907">
    <property type="entry name" value="DoxX-like_oxidoreductase"/>
</dbReference>
<dbReference type="Proteomes" id="UP001185092">
    <property type="component" value="Unassembled WGS sequence"/>
</dbReference>
<feature type="transmembrane region" description="Helical" evidence="7">
    <location>
        <begin position="57"/>
        <end position="77"/>
    </location>
</feature>
<protein>
    <submittedName>
        <fullName evidence="8">Membrane protein YphA (DoxX/SURF4 family)</fullName>
    </submittedName>
</protein>
<dbReference type="PANTHER" id="PTHR33452:SF1">
    <property type="entry name" value="INNER MEMBRANE PROTEIN YPHA-RELATED"/>
    <property type="match status" value="1"/>
</dbReference>
<proteinExistence type="inferred from homology"/>
<feature type="transmembrane region" description="Helical" evidence="7">
    <location>
        <begin position="84"/>
        <end position="103"/>
    </location>
</feature>
<name>A0AAE3XIR1_9BACT</name>
<reference evidence="8" key="1">
    <citation type="submission" date="2023-07" db="EMBL/GenBank/DDBJ databases">
        <title>Genomic Encyclopedia of Type Strains, Phase IV (KMG-IV): sequencing the most valuable type-strain genomes for metagenomic binning, comparative biology and taxonomic classification.</title>
        <authorList>
            <person name="Goeker M."/>
        </authorList>
    </citation>
    <scope>NUCLEOTIDE SEQUENCE</scope>
    <source>
        <strain evidence="8">DSM 26174</strain>
    </source>
</reference>
<dbReference type="InterPro" id="IPR032808">
    <property type="entry name" value="DoxX"/>
</dbReference>
<evidence type="ECO:0000313" key="8">
    <source>
        <dbReference type="EMBL" id="MDR6237170.1"/>
    </source>
</evidence>
<gene>
    <name evidence="8" type="ORF">HNQ88_000146</name>
</gene>
<dbReference type="PANTHER" id="PTHR33452">
    <property type="entry name" value="OXIDOREDUCTASE CATD-RELATED"/>
    <property type="match status" value="1"/>
</dbReference>
<organism evidence="8 9">
    <name type="scientific">Aureibacter tunicatorum</name>
    <dbReference type="NCBI Taxonomy" id="866807"/>
    <lineage>
        <taxon>Bacteria</taxon>
        <taxon>Pseudomonadati</taxon>
        <taxon>Bacteroidota</taxon>
        <taxon>Cytophagia</taxon>
        <taxon>Cytophagales</taxon>
        <taxon>Persicobacteraceae</taxon>
        <taxon>Aureibacter</taxon>
    </lineage>
</organism>
<evidence type="ECO:0000256" key="3">
    <source>
        <dbReference type="ARBA" id="ARBA00022475"/>
    </source>
</evidence>
<evidence type="ECO:0000256" key="5">
    <source>
        <dbReference type="ARBA" id="ARBA00022989"/>
    </source>
</evidence>
<evidence type="ECO:0000256" key="1">
    <source>
        <dbReference type="ARBA" id="ARBA00004651"/>
    </source>
</evidence>
<dbReference type="AlphaFoldDB" id="A0AAE3XIR1"/>
<keyword evidence="3" id="KW-1003">Cell membrane</keyword>
<dbReference type="Pfam" id="PF07681">
    <property type="entry name" value="DoxX"/>
    <property type="match status" value="1"/>
</dbReference>
<keyword evidence="5 7" id="KW-1133">Transmembrane helix</keyword>